<dbReference type="Proteomes" id="UP001596317">
    <property type="component" value="Unassembled WGS sequence"/>
</dbReference>
<dbReference type="SUPFAM" id="SSF56601">
    <property type="entry name" value="beta-lactamase/transpeptidase-like"/>
    <property type="match status" value="1"/>
</dbReference>
<evidence type="ECO:0000313" key="3">
    <source>
        <dbReference type="EMBL" id="MFC6660185.1"/>
    </source>
</evidence>
<keyword evidence="3" id="KW-0378">Hydrolase</keyword>
<comment type="caution">
    <text evidence="3">The sequence shown here is derived from an EMBL/GenBank/DDBJ whole genome shotgun (WGS) entry which is preliminary data.</text>
</comment>
<reference evidence="4" key="1">
    <citation type="journal article" date="2019" name="Int. J. Syst. Evol. Microbiol.">
        <title>The Global Catalogue of Microorganisms (GCM) 10K type strain sequencing project: providing services to taxonomists for standard genome sequencing and annotation.</title>
        <authorList>
            <consortium name="The Broad Institute Genomics Platform"/>
            <consortium name="The Broad Institute Genome Sequencing Center for Infectious Disease"/>
            <person name="Wu L."/>
            <person name="Ma J."/>
        </authorList>
    </citation>
    <scope>NUCLEOTIDE SEQUENCE [LARGE SCALE GENOMIC DNA]</scope>
    <source>
        <strain evidence="4">CCUG 63830</strain>
    </source>
</reference>
<dbReference type="Pfam" id="PF00144">
    <property type="entry name" value="Beta-lactamase"/>
    <property type="match status" value="1"/>
</dbReference>
<evidence type="ECO:0000313" key="4">
    <source>
        <dbReference type="Proteomes" id="UP001596317"/>
    </source>
</evidence>
<dbReference type="Gene3D" id="3.40.710.10">
    <property type="entry name" value="DD-peptidase/beta-lactamase superfamily"/>
    <property type="match status" value="1"/>
</dbReference>
<proteinExistence type="predicted"/>
<name>A0ABW1ZIB0_9DEIO</name>
<dbReference type="GO" id="GO:0016787">
    <property type="term" value="F:hydrolase activity"/>
    <property type="evidence" value="ECO:0007669"/>
    <property type="project" value="UniProtKB-KW"/>
</dbReference>
<dbReference type="InterPro" id="IPR050789">
    <property type="entry name" value="Diverse_Enzym_Activities"/>
</dbReference>
<sequence length="335" mass="35348">MRPLFLLAATALCGAAQASPPALSPQSLARAAAYSATHRGDALLAVQGAREVWAQGQNGFALNAPHVLASGSKTFGCALAVALQDAGVLRLDERVADTLTEWSTDARRGITVRQLLNFTSGLPGNVGRPVPTLNLDLSAEARRAPLQAAPGTQFSYGNAHLAVFAELVRRKTGHEPEAELQRRVLDALDIHPVWARDRAGQADLAGGARLDARSWARFGELLLRGGRWQGRAVLSAAGLQACQQGSAALNIYGLTLWLNLPAAGTLDAGDTVPVAALGLKGERLMPSQPTNVVMAAGLGNQRLYLLPDHDAVVVRFGRGGEWSDDAFLQLLTAQP</sequence>
<dbReference type="InterPro" id="IPR012338">
    <property type="entry name" value="Beta-lactam/transpept-like"/>
</dbReference>
<dbReference type="RefSeq" id="WP_224607725.1">
    <property type="nucleotide sequence ID" value="NZ_JAIQXV010000007.1"/>
</dbReference>
<dbReference type="InterPro" id="IPR001466">
    <property type="entry name" value="Beta-lactam-related"/>
</dbReference>
<feature type="chain" id="PRO_5046164579" evidence="1">
    <location>
        <begin position="19"/>
        <end position="335"/>
    </location>
</feature>
<feature type="signal peptide" evidence="1">
    <location>
        <begin position="1"/>
        <end position="18"/>
    </location>
</feature>
<evidence type="ECO:0000256" key="1">
    <source>
        <dbReference type="SAM" id="SignalP"/>
    </source>
</evidence>
<evidence type="ECO:0000259" key="2">
    <source>
        <dbReference type="Pfam" id="PF00144"/>
    </source>
</evidence>
<feature type="domain" description="Beta-lactamase-related" evidence="2">
    <location>
        <begin position="37"/>
        <end position="221"/>
    </location>
</feature>
<dbReference type="EMBL" id="JBHSWB010000001">
    <property type="protein sequence ID" value="MFC6660185.1"/>
    <property type="molecule type" value="Genomic_DNA"/>
</dbReference>
<dbReference type="PANTHER" id="PTHR43283:SF7">
    <property type="entry name" value="BETA-LACTAMASE-RELATED DOMAIN-CONTAINING PROTEIN"/>
    <property type="match status" value="1"/>
</dbReference>
<protein>
    <submittedName>
        <fullName evidence="3">Serine hydrolase domain-containing protein</fullName>
        <ecNumber evidence="3">3.-.-.-</ecNumber>
    </submittedName>
</protein>
<gene>
    <name evidence="3" type="ORF">ACFP90_07305</name>
</gene>
<dbReference type="PANTHER" id="PTHR43283">
    <property type="entry name" value="BETA-LACTAMASE-RELATED"/>
    <property type="match status" value="1"/>
</dbReference>
<dbReference type="EC" id="3.-.-.-" evidence="3"/>
<keyword evidence="4" id="KW-1185">Reference proteome</keyword>
<keyword evidence="1" id="KW-0732">Signal</keyword>
<accession>A0ABW1ZIB0</accession>
<organism evidence="3 4">
    <name type="scientific">Deinococcus multiflagellatus</name>
    <dbReference type="NCBI Taxonomy" id="1656887"/>
    <lineage>
        <taxon>Bacteria</taxon>
        <taxon>Thermotogati</taxon>
        <taxon>Deinococcota</taxon>
        <taxon>Deinococci</taxon>
        <taxon>Deinococcales</taxon>
        <taxon>Deinococcaceae</taxon>
        <taxon>Deinococcus</taxon>
    </lineage>
</organism>